<protein>
    <submittedName>
        <fullName evidence="2">Galactosyl transferase</fullName>
    </submittedName>
</protein>
<evidence type="ECO:0000313" key="3">
    <source>
        <dbReference type="Proteomes" id="UP000007129"/>
    </source>
</evidence>
<dbReference type="Proteomes" id="UP000007129">
    <property type="component" value="Unassembled WGS sequence"/>
</dbReference>
<reference evidence="2 3" key="1">
    <citation type="journal article" date="2012" name="BMC Genomics">
        <title>Tools to kill: Genome of one of the most destructive plant pathogenic fungi Macrophomina phaseolina.</title>
        <authorList>
            <person name="Islam M.S."/>
            <person name="Haque M.S."/>
            <person name="Islam M.M."/>
            <person name="Emdad E.M."/>
            <person name="Halim A."/>
            <person name="Hossen Q.M.M."/>
            <person name="Hossain M.Z."/>
            <person name="Ahmed B."/>
            <person name="Rahim S."/>
            <person name="Rahman M.S."/>
            <person name="Alam M.M."/>
            <person name="Hou S."/>
            <person name="Wan X."/>
            <person name="Saito J.A."/>
            <person name="Alam M."/>
        </authorList>
    </citation>
    <scope>NUCLEOTIDE SEQUENCE [LARGE SCALE GENOMIC DNA]</scope>
    <source>
        <strain evidence="2 3">MS6</strain>
    </source>
</reference>
<feature type="compositionally biased region" description="Acidic residues" evidence="1">
    <location>
        <begin position="257"/>
        <end position="272"/>
    </location>
</feature>
<feature type="compositionally biased region" description="Basic residues" evidence="1">
    <location>
        <begin position="8"/>
        <end position="17"/>
    </location>
</feature>
<dbReference type="GO" id="GO:0016740">
    <property type="term" value="F:transferase activity"/>
    <property type="evidence" value="ECO:0007669"/>
    <property type="project" value="UniProtKB-KW"/>
</dbReference>
<name>K2RHY8_MACPH</name>
<evidence type="ECO:0000313" key="2">
    <source>
        <dbReference type="EMBL" id="EKG12462.1"/>
    </source>
</evidence>
<feature type="region of interest" description="Disordered" evidence="1">
    <location>
        <begin position="1"/>
        <end position="72"/>
    </location>
</feature>
<gene>
    <name evidence="2" type="ORF">MPH_10419</name>
</gene>
<feature type="compositionally biased region" description="Pro residues" evidence="1">
    <location>
        <begin position="57"/>
        <end position="67"/>
    </location>
</feature>
<keyword evidence="2" id="KW-0808">Transferase</keyword>
<proteinExistence type="predicted"/>
<feature type="region of interest" description="Disordered" evidence="1">
    <location>
        <begin position="177"/>
        <end position="272"/>
    </location>
</feature>
<comment type="caution">
    <text evidence="2">The sequence shown here is derived from an EMBL/GenBank/DDBJ whole genome shotgun (WGS) entry which is preliminary data.</text>
</comment>
<feature type="compositionally biased region" description="Basic and acidic residues" evidence="1">
    <location>
        <begin position="177"/>
        <end position="208"/>
    </location>
</feature>
<organism evidence="2 3">
    <name type="scientific">Macrophomina phaseolina (strain MS6)</name>
    <name type="common">Charcoal rot fungus</name>
    <dbReference type="NCBI Taxonomy" id="1126212"/>
    <lineage>
        <taxon>Eukaryota</taxon>
        <taxon>Fungi</taxon>
        <taxon>Dikarya</taxon>
        <taxon>Ascomycota</taxon>
        <taxon>Pezizomycotina</taxon>
        <taxon>Dothideomycetes</taxon>
        <taxon>Dothideomycetes incertae sedis</taxon>
        <taxon>Botryosphaeriales</taxon>
        <taxon>Botryosphaeriaceae</taxon>
        <taxon>Macrophomina</taxon>
    </lineage>
</organism>
<feature type="compositionally biased region" description="Basic and acidic residues" evidence="1">
    <location>
        <begin position="221"/>
        <end position="256"/>
    </location>
</feature>
<accession>K2RHY8</accession>
<sequence>MPRTTRSSTKKANKSKKQAPVPPKSLNRKVANTRPPSAVVASSDDKGKKDDGDGDGPAPPTADPGLPPLLSDIDSLYSIDWDEDEDDDTAAEIAAVAADSDVGVVDATTGTTTTAIAATAAGESAAVSDATPTTNLSHLLALLAPATSALSSLSAQLEAALRAVESGEATPVDVVDEVLHGRKTETATEDKQGVESKGKGKEMKDKSGKNGKVQEGGDAAKAGERGKVEASAPKPEDMREEDRIPEKFGERRAEGKELEDDDLEGFEIDWGI</sequence>
<dbReference type="InParanoid" id="K2RHY8"/>
<dbReference type="HOGENOM" id="CLU_1023340_0_0_1"/>
<evidence type="ECO:0000256" key="1">
    <source>
        <dbReference type="SAM" id="MobiDB-lite"/>
    </source>
</evidence>
<dbReference type="AlphaFoldDB" id="K2RHY8"/>
<dbReference type="EMBL" id="AHHD01000450">
    <property type="protein sequence ID" value="EKG12462.1"/>
    <property type="molecule type" value="Genomic_DNA"/>
</dbReference>
<dbReference type="VEuPathDB" id="FungiDB:MPH_10419"/>